<dbReference type="PANTHER" id="PTHR10676:SF352">
    <property type="entry name" value="CYTOPLASMIC DYNEIN 2 HEAVY CHAIN 1"/>
    <property type="match status" value="1"/>
</dbReference>
<dbReference type="Gene3D" id="3.20.180.20">
    <property type="entry name" value="Dynein heavy chain, N-terminal domain 2"/>
    <property type="match status" value="1"/>
</dbReference>
<feature type="compositionally biased region" description="Low complexity" evidence="1">
    <location>
        <begin position="2934"/>
        <end position="2952"/>
    </location>
</feature>
<evidence type="ECO:0000256" key="1">
    <source>
        <dbReference type="SAM" id="MobiDB-lite"/>
    </source>
</evidence>
<dbReference type="Pfam" id="PF08393">
    <property type="entry name" value="DHC_N2"/>
    <property type="match status" value="2"/>
</dbReference>
<feature type="compositionally biased region" description="Low complexity" evidence="1">
    <location>
        <begin position="1630"/>
        <end position="1642"/>
    </location>
</feature>
<accession>A0ABQ5KQ54</accession>
<dbReference type="Gene3D" id="1.10.8.710">
    <property type="match status" value="1"/>
</dbReference>
<dbReference type="Gene3D" id="1.20.140.100">
    <property type="entry name" value="Dynein heavy chain, N-terminal domain 2"/>
    <property type="match status" value="1"/>
</dbReference>
<dbReference type="InterPro" id="IPR042222">
    <property type="entry name" value="Dynein_2_N"/>
</dbReference>
<feature type="region of interest" description="Disordered" evidence="1">
    <location>
        <begin position="786"/>
        <end position="825"/>
    </location>
</feature>
<feature type="domain" description="Dynein heavy chain linker" evidence="3">
    <location>
        <begin position="1305"/>
        <end position="1558"/>
    </location>
</feature>
<dbReference type="Gene3D" id="1.20.58.1120">
    <property type="match status" value="1"/>
</dbReference>
<reference evidence="5" key="1">
    <citation type="submission" date="2022-03" db="EMBL/GenBank/DDBJ databases">
        <title>Draft genome sequence of Aduncisulcus paluster, a free-living microaerophilic Fornicata.</title>
        <authorList>
            <person name="Yuyama I."/>
            <person name="Kume K."/>
            <person name="Tamura T."/>
            <person name="Inagaki Y."/>
            <person name="Hashimoto T."/>
        </authorList>
    </citation>
    <scope>NUCLEOTIDE SEQUENCE</scope>
    <source>
        <strain evidence="5">NY0171</strain>
    </source>
</reference>
<feature type="domain" description="Dynein heavy chain linker" evidence="3">
    <location>
        <begin position="1646"/>
        <end position="1770"/>
    </location>
</feature>
<dbReference type="InterPro" id="IPR026983">
    <property type="entry name" value="DHC"/>
</dbReference>
<dbReference type="InterPro" id="IPR042228">
    <property type="entry name" value="Dynein_linker_3"/>
</dbReference>
<dbReference type="EMBL" id="BQXS01010839">
    <property type="protein sequence ID" value="GKT34624.1"/>
    <property type="molecule type" value="Genomic_DNA"/>
</dbReference>
<evidence type="ECO:0000259" key="2">
    <source>
        <dbReference type="Pfam" id="PF07728"/>
    </source>
</evidence>
<dbReference type="Proteomes" id="UP001057375">
    <property type="component" value="Unassembled WGS sequence"/>
</dbReference>
<feature type="region of interest" description="Disordered" evidence="1">
    <location>
        <begin position="1978"/>
        <end position="1997"/>
    </location>
</feature>
<gene>
    <name evidence="5" type="ORF">ADUPG1_007946</name>
</gene>
<feature type="domain" description="ATPase dynein-related AAA" evidence="2">
    <location>
        <begin position="2425"/>
        <end position="2602"/>
    </location>
</feature>
<dbReference type="InterPro" id="IPR027417">
    <property type="entry name" value="P-loop_NTPase"/>
</dbReference>
<proteinExistence type="predicted"/>
<feature type="region of interest" description="Disordered" evidence="1">
    <location>
        <begin position="1892"/>
        <end position="1926"/>
    </location>
</feature>
<feature type="region of interest" description="Disordered" evidence="1">
    <location>
        <begin position="3590"/>
        <end position="3628"/>
    </location>
</feature>
<dbReference type="InterPro" id="IPR013602">
    <property type="entry name" value="Dynein_heavy_linker"/>
</dbReference>
<dbReference type="InterPro" id="IPR011704">
    <property type="entry name" value="ATPase_dyneun-rel_AAA"/>
</dbReference>
<evidence type="ECO:0000313" key="6">
    <source>
        <dbReference type="Proteomes" id="UP001057375"/>
    </source>
</evidence>
<dbReference type="InterPro" id="IPR043157">
    <property type="entry name" value="Dynein_AAA1S"/>
</dbReference>
<evidence type="ECO:0000259" key="4">
    <source>
        <dbReference type="Pfam" id="PF12774"/>
    </source>
</evidence>
<dbReference type="Gene3D" id="3.40.50.300">
    <property type="entry name" value="P-loop containing nucleotide triphosphate hydrolases"/>
    <property type="match status" value="2"/>
</dbReference>
<protein>
    <submittedName>
        <fullName evidence="5">Cytoplasmic dynein 2 heavy chain 1</fullName>
    </submittedName>
</protein>
<feature type="domain" description="Dynein heavy chain hydrolytic ATP-binding dynein motor region" evidence="4">
    <location>
        <begin position="2016"/>
        <end position="2263"/>
    </location>
</feature>
<name>A0ABQ5KQ54_9EUKA</name>
<feature type="non-terminal residue" evidence="5">
    <location>
        <position position="3628"/>
    </location>
</feature>
<feature type="region of interest" description="Disordered" evidence="1">
    <location>
        <begin position="1620"/>
        <end position="1642"/>
    </location>
</feature>
<feature type="compositionally biased region" description="Polar residues" evidence="1">
    <location>
        <begin position="2272"/>
        <end position="2295"/>
    </location>
</feature>
<feature type="compositionally biased region" description="Low complexity" evidence="1">
    <location>
        <begin position="3609"/>
        <end position="3628"/>
    </location>
</feature>
<dbReference type="Pfam" id="PF07728">
    <property type="entry name" value="AAA_5"/>
    <property type="match status" value="1"/>
</dbReference>
<organism evidence="5 6">
    <name type="scientific">Aduncisulcus paluster</name>
    <dbReference type="NCBI Taxonomy" id="2918883"/>
    <lineage>
        <taxon>Eukaryota</taxon>
        <taxon>Metamonada</taxon>
        <taxon>Carpediemonas-like organisms</taxon>
        <taxon>Aduncisulcus</taxon>
    </lineage>
</organism>
<keyword evidence="6" id="KW-1185">Reference proteome</keyword>
<feature type="region of interest" description="Disordered" evidence="1">
    <location>
        <begin position="2922"/>
        <end position="2952"/>
    </location>
</feature>
<feature type="region of interest" description="Disordered" evidence="1">
    <location>
        <begin position="2272"/>
        <end position="2296"/>
    </location>
</feature>
<dbReference type="InterPro" id="IPR035699">
    <property type="entry name" value="AAA_6"/>
</dbReference>
<dbReference type="Pfam" id="PF12774">
    <property type="entry name" value="AAA_6"/>
    <property type="match status" value="1"/>
</dbReference>
<evidence type="ECO:0000259" key="3">
    <source>
        <dbReference type="Pfam" id="PF08393"/>
    </source>
</evidence>
<feature type="region of interest" description="Disordered" evidence="1">
    <location>
        <begin position="2510"/>
        <end position="2531"/>
    </location>
</feature>
<feature type="region of interest" description="Disordered" evidence="1">
    <location>
        <begin position="707"/>
        <end position="739"/>
    </location>
</feature>
<dbReference type="SUPFAM" id="SSF52540">
    <property type="entry name" value="P-loop containing nucleoside triphosphate hydrolases"/>
    <property type="match status" value="2"/>
</dbReference>
<sequence length="3628" mass="397653">MEALKAEIAACFEKKSSAALKAIIDGKLSSIMEDESVENASIAIENTKYLNSILETKTLFKSLHISTGPEQLPFDMPSLAKSLDSKEAFTALLKPLEVHLISMELEAAETLSRIIIDSESVSSVGGSLPTTIEPSFSSLSIPLSSSLPLLHHFAPLLQRESLRKHLFATPLPQYVYDRAKACLEQLNHILEGVPNYSMIRKYEKAQEMDEASPVSPPLSSISPFIHSLPSTSSPALISTLLFIRSIRNTGRAVLSGTSSLLREKEVDSSEKEGESSYSSSISSLSIDYEKVIRPMGMSLFDNAKTKEGDLVKGWVRDVRGMIEKIDKEGGLSGGSNSDCLMSLNDKNGHLVVNFPKNSSIFLQEVRGLASLGYEKKNKVLSDDVKKFAHNISSLFSYVTQLHQVCCVHNSLASKLLPFLAPLLTEAVDFEKDVKRFMVSPSSRLVGIEHSTDSLEELGRWTRALVSSALSLDDINTQLVRVHSEMMSSLEQVLSHSERNLFLHEASLSSFQTAVMEIKRKLQHYAHKGKDVRRWTMHLRVEVRKMLGRELKVALQQMPGDFFVKNESQSSLLFTLPGSLNNDDAIEAGVVNILYDNTAKMPICSPSLGHIRTSLYKFINRVLVSPMRILDILSIGSSAAEVTASNADSKFFSDIASPLLAPLYASVERVLARIYRVIHCFDDLSCLGGSDIKEMIAKMERSILNGWKQKSHAQTHDSDADSDSTGSDSNPAQPDAELTVDDSFSPFEHSAITQLAPVFKAIIAFFTLNGKRAKAYQMIVERGMYPASPSLKPKPKLRSQREREDKRAQPEQTKADTDSDKGKKNKEPLAPCMQFLVPHSSTPQCEHFLVNGTRIAVNVGPIKESLYRFSAIFAAVLCDCMLCHCESLIHNTDDHVNSFVKALSVDLSSPKALSGISSKMTEVQMFLTSEKSVLKRNEKWSKQLFTITKHLLHIVKESATILATPMHTVSPPLPEYAPLSSRLSSLLSSSSTSLMHLHHTMDGVEGRRRVLIERMREEILERLTGKGGVREEVRGICERIGVCIGAWAEEMSQNLITSSSSADGWNGSVVVRRWAEAGDSRENMLQIEKDTSSKLKEIEITLRQNKARQDAGEVLNTEDFEDGSNSHSLDPVHVVSQIYPLLASLPPLRAVLDDATIVLGKVNDLLEESKLVLPSSTVSGGDDSSDYHASLVSLSSLADILKRFIPLLNNTPNFFNFHLFQLINSSSMCWDRIQLGGIVDLCEKLEVVGKQWKREEEENLHQMEIIGVKKISLLDSDDIIQNSEDNVVDFSQSILMNGLSSVLSLSVTSITSLAASLSSLSPLLRTLSLTSLEPDHWVEIVNLCNVNITLVASPLPGERKKRIGEWLSPLHFLCSSALSKQAVLKKLIRRAEGESVVRRGLQELTLWYGEEGKVRMKWYVPSMTSQKCMIKECKHIPSVLVRKDMETDVVSSPSIGGRTGVLYLPLVATFSSLLSALSAKLTLLSSLASSPFVSRLINQTEMWGVRLNLLQQILRTFAQVQRQWLFIEPVMGKGALPEQQRRFESVSVILAEILIHLSATGDGSSSDELFDDEKETSDARTQVDLFGSPFLPSSPLVSRLLSLAPSSLSSHAVSILSSASSSSGSSGGHQGSSSVTSSATSPTSSPVLILLTSMKKSLDIIQKALVVYLERKRSAFPRFYFLSDEDLLKILSQASGKNVSVDLKIATITPHLTKLFQGVSSLQTEGENVVSFGSSVGEIVKLDNPVYIGGSDSEQWLGQFVREMKRSIRSASERGWRVCVKEIFHRVGEVENVTEAVRRGNGSVSGVEISIDTRRKSLARLTQQEAISILDSYSKTLISSGYPSQVLSTLAHLSFTLALDIAVQHHLLEHLVEVCHKRMDLMAVEMRKVSADSDLSSKKKKGSGTFGDSSSIPKSSKSPSSTSSSIPTQSTARSILESLSIDLFHNQSIAQSCYDSRVGSYTNWEYMKQLRYYPFIEEREEEDEGETSKDASSSHSHGVGSPLFSISVCVSHGTFDYVYEYQGVPSRLVYTPLTEKCFVALGEAQALGYGGNPYGPAGTGKTETVKALSFYTGRLVLIFNCDSNVNAKSMGRILKGVVLCGAVACWDEFNRLTPQTMAYIAQQLQNIMTGIKSKTEKRRQGLVKEDDGAADSRVCIELLGEKIFNFKESSGVYVTMNPAGKGYGGRYELPSSIKQLFRAVAMLRPDSELIANVFLQTSGFRSAELLSRKSCLLFSLCKSRLSSQKHYDWGLRALKTVLRSASALLLESYEQGQPVEQSSGSDRTSPRGMTSSSSKSALVRNFEAHEERILTQAVVNSTLCKLTAGDSTVFRVLVCDVFKRSGQNVMDMAEGKVKSGDEEEIDKDMSQRKSCSPSVILDDSMSPSASVPPTLSACIHLAFLLLSLTPHTQQIHRVSQLYTLMEQRMGVMIVGPAGSGKSTLWRVLRVALALYKPLSSTIVHCIAPKSVPRPVLMGYVDSESGEWKDGFLTESARVSCEESIRIPRSQHVSLAESRITKDSSGPDNPVDEDVSQQKDVEERHWVVCDGCVDPVWIESLNSLLDDNCLLSLPSGERIKFDHHVNATNFIFETDSLVHASPATVSRMGTLFMDDEKGEDGDNAVVESYAFSITRALLPHDSIDNTVLLSLLASLPPSIVSYLPDDISRVYQGYKTSSKYNKKKVDSQYCISISTLAYMSKQLSRAVVFLSNYNRKNDTTIKPVSLQASLSQCCAAAVAYLLYGRSRSDGEIILELTPEDKKRMMTCVCHSLSHTAVSTAARDALFKELCMYFDISVGSRFTIPAINGEWISSDPTVADLGSLSSASSEHDIERILRSTRVINTIPLLSLSASLLPQLLCGRSAIVYGAGESGKVESIRHAIREYQRIRLGESVTCEEIVCTPFTQCNEVLEVVRRCVDERVNDDGETEWFPKSLGTENSDSISTSGVSSSSAGSSSSPPHLFLILRHVDTLEQDKYGHVMLFSLIRSIVDHGKITVASSSGSNSTPKSIKILNTTLILTSTVPNSEKGRIEIDERLSGAMSVCVIGAMKHGDMDKIAGRVLFGLCVRMRKGWEKETEKRSRGIANVSEGESSGSGLSSLELFGRGYENRYSFPSLSHVPEDHIPLILHPMFVNILGGHSSDSFQSSSSSVPSIQALETVAMKISHMMVKIIHFYDKERKKAVQSSDGGNESDAPGSSLRVGLRVLLSWMTSLASVAVGKMADIGSICGCIVDMGIKMVVGRIIDVAIRKKIIRVLLMAIGEMMPPSCSLPPHLASFQSNCKNGCLKFTSNIYPESILYDSLLNGNFSGVDSSSSVPFVLSPLSTSHSHTGSGEAKGPALVSLTSWFTPISVPAFLTIWKRAVQKNGGISVRVGRWIDLETSQHGKGQVGQTVDGSGGLGDDTLNVPFTSSSLHIISSVSSALSATPHVNSNRVCIIRACEGMFTYECVRMVCDGMNVKLVQPDISLSSHSSGSQFESLPSSALTLLQSIVSSAVVDNERVCLFARSSDIVAKYIWLNIIMALCVNCGDDSPLSASAMPLPSFLLSLLPSTFVDSLISSISEEVGSDVERNTLISIIQRRLINVRAVCICDPSEEEEFESRKRRKVLDKSHGESDNSSSEVTSSFSKFFSLPSL</sequence>
<dbReference type="PANTHER" id="PTHR10676">
    <property type="entry name" value="DYNEIN HEAVY CHAIN FAMILY PROTEIN"/>
    <property type="match status" value="1"/>
</dbReference>
<evidence type="ECO:0000313" key="5">
    <source>
        <dbReference type="EMBL" id="GKT34624.1"/>
    </source>
</evidence>
<feature type="compositionally biased region" description="Low complexity" evidence="1">
    <location>
        <begin position="1905"/>
        <end position="1926"/>
    </location>
</feature>
<feature type="compositionally biased region" description="Basic and acidic residues" evidence="1">
    <location>
        <begin position="798"/>
        <end position="825"/>
    </location>
</feature>
<comment type="caution">
    <text evidence="5">The sequence shown here is derived from an EMBL/GenBank/DDBJ whole genome shotgun (WGS) entry which is preliminary data.</text>
</comment>